<feature type="transmembrane region" description="Helical" evidence="2">
    <location>
        <begin position="53"/>
        <end position="71"/>
    </location>
</feature>
<gene>
    <name evidence="3" type="ORF">J6I90_04030</name>
</gene>
<organism evidence="3 4">
    <name type="scientific">Pseudidiomarina terrestris</name>
    <dbReference type="NCBI Taxonomy" id="2820060"/>
    <lineage>
        <taxon>Bacteria</taxon>
        <taxon>Pseudomonadati</taxon>
        <taxon>Pseudomonadota</taxon>
        <taxon>Gammaproteobacteria</taxon>
        <taxon>Alteromonadales</taxon>
        <taxon>Idiomarinaceae</taxon>
        <taxon>Pseudidiomarina</taxon>
    </lineage>
</organism>
<evidence type="ECO:0000313" key="3">
    <source>
        <dbReference type="EMBL" id="MDN7124037.1"/>
    </source>
</evidence>
<dbReference type="RefSeq" id="WP_301774162.1">
    <property type="nucleotide sequence ID" value="NZ_JAGGJB010000002.1"/>
</dbReference>
<evidence type="ECO:0008006" key="5">
    <source>
        <dbReference type="Google" id="ProtNLM"/>
    </source>
</evidence>
<keyword evidence="2" id="KW-0472">Membrane</keyword>
<evidence type="ECO:0000256" key="2">
    <source>
        <dbReference type="SAM" id="Phobius"/>
    </source>
</evidence>
<dbReference type="EMBL" id="JAGGJB010000002">
    <property type="protein sequence ID" value="MDN7124037.1"/>
    <property type="molecule type" value="Genomic_DNA"/>
</dbReference>
<feature type="region of interest" description="Disordered" evidence="1">
    <location>
        <begin position="32"/>
        <end position="52"/>
    </location>
</feature>
<proteinExistence type="predicted"/>
<keyword evidence="2" id="KW-0812">Transmembrane</keyword>
<evidence type="ECO:0000313" key="4">
    <source>
        <dbReference type="Proteomes" id="UP001169492"/>
    </source>
</evidence>
<name>A0AAW7QZ70_9GAMM</name>
<protein>
    <recommendedName>
        <fullName evidence="5">Anti-sigma factor</fullName>
    </recommendedName>
</protein>
<keyword evidence="2" id="KW-1133">Transmembrane helix</keyword>
<accession>A0AAW7QZ70</accession>
<dbReference type="Proteomes" id="UP001169492">
    <property type="component" value="Unassembled WGS sequence"/>
</dbReference>
<comment type="caution">
    <text evidence="3">The sequence shown here is derived from an EMBL/GenBank/DDBJ whole genome shotgun (WGS) entry which is preliminary data.</text>
</comment>
<evidence type="ECO:0000256" key="1">
    <source>
        <dbReference type="SAM" id="MobiDB-lite"/>
    </source>
</evidence>
<feature type="compositionally biased region" description="Polar residues" evidence="1">
    <location>
        <begin position="34"/>
        <end position="45"/>
    </location>
</feature>
<reference evidence="3 4" key="1">
    <citation type="submission" date="2021-03" db="EMBL/GenBank/DDBJ databases">
        <title>Pseudidiomarina terrestris, a new bacterium isolated from saline soil.</title>
        <authorList>
            <person name="Galisteo C."/>
            <person name="De La Haba R."/>
            <person name="Sanchez-Porro C."/>
            <person name="Ventosa A."/>
        </authorList>
    </citation>
    <scope>NUCLEOTIDE SEQUENCE [LARGE SCALE GENOMIC DNA]</scope>
    <source>
        <strain evidence="3 4">1APP75-32.1</strain>
    </source>
</reference>
<sequence>MKADKQAPELTAAERALQQRLEHYAEPARPVTWQELSARQTAPSGTTPRPRRWPLWLTPLAAAAAVAWFWVVQPQQLLPVPVSDTPMLLASNYSLDAIDRQLQQAYIQGADEAKINALWQRREQLTTQEI</sequence>
<dbReference type="AlphaFoldDB" id="A0AAW7QZ70"/>